<evidence type="ECO:0000313" key="3">
    <source>
        <dbReference type="Proteomes" id="UP000240608"/>
    </source>
</evidence>
<name>A0A2T4DU68_9BACT</name>
<dbReference type="PROSITE" id="PS50005">
    <property type="entry name" value="TPR"/>
    <property type="match status" value="1"/>
</dbReference>
<dbReference type="Gene3D" id="1.25.40.10">
    <property type="entry name" value="Tetratricopeptide repeat domain"/>
    <property type="match status" value="1"/>
</dbReference>
<evidence type="ECO:0000313" key="2">
    <source>
        <dbReference type="EMBL" id="PTB97350.1"/>
    </source>
</evidence>
<dbReference type="EMBL" id="PYVU01000016">
    <property type="protein sequence ID" value="PTB97350.1"/>
    <property type="molecule type" value="Genomic_DNA"/>
</dbReference>
<organism evidence="2 3">
    <name type="scientific">Marivirga lumbricoides</name>
    <dbReference type="NCBI Taxonomy" id="1046115"/>
    <lineage>
        <taxon>Bacteria</taxon>
        <taxon>Pseudomonadati</taxon>
        <taxon>Bacteroidota</taxon>
        <taxon>Cytophagia</taxon>
        <taxon>Cytophagales</taxon>
        <taxon>Marivirgaceae</taxon>
        <taxon>Marivirga</taxon>
    </lineage>
</organism>
<dbReference type="InterPro" id="IPR019734">
    <property type="entry name" value="TPR_rpt"/>
</dbReference>
<reference evidence="2 3" key="1">
    <citation type="submission" date="2018-03" db="EMBL/GenBank/DDBJ databases">
        <title>Cross-interface Injection: A General Nanoliter Liquid Handling Method Applied to Single Cells Genome Amplification Automated Nanoliter Liquid Handling Applied to Single Cell Multiple Displacement Amplification.</title>
        <authorList>
            <person name="Yun J."/>
            <person name="Xu P."/>
            <person name="Xu J."/>
            <person name="Dai X."/>
            <person name="Wang Y."/>
            <person name="Zheng X."/>
            <person name="Cao C."/>
            <person name="Yi Q."/>
            <person name="Zhu Y."/>
            <person name="Wang L."/>
            <person name="Dong Z."/>
            <person name="Huang Y."/>
            <person name="Huang L."/>
            <person name="Du W."/>
        </authorList>
    </citation>
    <scope>NUCLEOTIDE SEQUENCE [LARGE SCALE GENOMIC DNA]</scope>
    <source>
        <strain evidence="2 3">Z-D1-2</strain>
    </source>
</reference>
<sequence>MPPTLLIQLKYSSLIIRMKKYIVFALMISLLHSCSGQTNDNAFKTFNEGVTMSLEAGNAAELGNFNGAENLNKQAIQKFKETLEIDSTHTGAVSAIAHSYYSIRDFKMAIESYEKAIMLDPDFEVNHLEYGFCLINMGDLKRGKKAIETALALDNSKETLDHAIYSVMDIGNLAFEYGIGYEEQDEPEKGLNYKKFAVNVMYTAHQIDSTNREVIGSIIKFTELLGDTSTAELFKKKLN</sequence>
<accession>A0A2T4DU68</accession>
<dbReference type="Proteomes" id="UP000240608">
    <property type="component" value="Unassembled WGS sequence"/>
</dbReference>
<dbReference type="SUPFAM" id="SSF48452">
    <property type="entry name" value="TPR-like"/>
    <property type="match status" value="1"/>
</dbReference>
<proteinExistence type="predicted"/>
<keyword evidence="1" id="KW-0802">TPR repeat</keyword>
<comment type="caution">
    <text evidence="2">The sequence shown here is derived from an EMBL/GenBank/DDBJ whole genome shotgun (WGS) entry which is preliminary data.</text>
</comment>
<evidence type="ECO:0000256" key="1">
    <source>
        <dbReference type="PROSITE-ProRule" id="PRU00339"/>
    </source>
</evidence>
<dbReference type="InterPro" id="IPR011990">
    <property type="entry name" value="TPR-like_helical_dom_sf"/>
</dbReference>
<dbReference type="Pfam" id="PF13181">
    <property type="entry name" value="TPR_8"/>
    <property type="match status" value="1"/>
</dbReference>
<protein>
    <submittedName>
        <fullName evidence="2">Uncharacterized protein</fullName>
    </submittedName>
</protein>
<dbReference type="SMART" id="SM00028">
    <property type="entry name" value="TPR"/>
    <property type="match status" value="1"/>
</dbReference>
<gene>
    <name evidence="2" type="ORF">C9994_03180</name>
</gene>
<feature type="repeat" description="TPR" evidence="1">
    <location>
        <begin position="90"/>
        <end position="123"/>
    </location>
</feature>
<dbReference type="AlphaFoldDB" id="A0A2T4DU68"/>